<dbReference type="Proteomes" id="UP000218934">
    <property type="component" value="Unassembled WGS sequence"/>
</dbReference>
<dbReference type="AlphaFoldDB" id="A0A2A4FX86"/>
<reference evidence="1 2" key="1">
    <citation type="submission" date="2017-09" db="EMBL/GenBank/DDBJ databases">
        <title>The Catabolism of 3,6-Dichlorosalicylic acid is Initiated by the Cytochrome P450 Monooxygenase DsmABC in Rhizorhabdus dicambivorans Ndbn-20.</title>
        <authorList>
            <person name="Na L."/>
        </authorList>
    </citation>
    <scope>NUCLEOTIDE SEQUENCE [LARGE SCALE GENOMIC DNA]</scope>
    <source>
        <strain evidence="1 2">Ndbn-20m</strain>
    </source>
</reference>
<accession>A0A2A4FX86</accession>
<evidence type="ECO:0000313" key="2">
    <source>
        <dbReference type="Proteomes" id="UP000218934"/>
    </source>
</evidence>
<gene>
    <name evidence="1" type="ORF">COO09_12210</name>
</gene>
<dbReference type="EMBL" id="NWUF01000010">
    <property type="protein sequence ID" value="PCE42073.1"/>
    <property type="molecule type" value="Genomic_DNA"/>
</dbReference>
<dbReference type="KEGG" id="rdi:CMV14_18505"/>
<comment type="caution">
    <text evidence="1">The sequence shown here is derived from an EMBL/GenBank/DDBJ whole genome shotgun (WGS) entry which is preliminary data.</text>
</comment>
<evidence type="ECO:0000313" key="1">
    <source>
        <dbReference type="EMBL" id="PCE42073.1"/>
    </source>
</evidence>
<name>A0A2A4FX86_9SPHN</name>
<keyword evidence="2" id="KW-1185">Reference proteome</keyword>
<sequence length="76" mass="9223">MKKWLAFTKPWQNWKSFLVFIVTGEKPSYCQHFYKIIQNYIEKVMISVSWVLISRLGVNVIQKNLERNWIYQSPIN</sequence>
<proteinExistence type="predicted"/>
<protein>
    <submittedName>
        <fullName evidence="1">Uncharacterized protein</fullName>
    </submittedName>
</protein>
<organism evidence="1 2">
    <name type="scientific">Rhizorhabdus dicambivorans</name>
    <dbReference type="NCBI Taxonomy" id="1850238"/>
    <lineage>
        <taxon>Bacteria</taxon>
        <taxon>Pseudomonadati</taxon>
        <taxon>Pseudomonadota</taxon>
        <taxon>Alphaproteobacteria</taxon>
        <taxon>Sphingomonadales</taxon>
        <taxon>Sphingomonadaceae</taxon>
        <taxon>Rhizorhabdus</taxon>
    </lineage>
</organism>